<evidence type="ECO:0000313" key="1">
    <source>
        <dbReference type="EMBL" id="VVN86594.1"/>
    </source>
</evidence>
<dbReference type="EMBL" id="CABVHP010000003">
    <property type="protein sequence ID" value="VVN86594.1"/>
    <property type="molecule type" value="Genomic_DNA"/>
</dbReference>
<evidence type="ECO:0000313" key="2">
    <source>
        <dbReference type="Proteomes" id="UP000326557"/>
    </source>
</evidence>
<reference evidence="1 2" key="1">
    <citation type="submission" date="2019-09" db="EMBL/GenBank/DDBJ databases">
        <authorList>
            <person name="Chandra G."/>
            <person name="Truman W A."/>
        </authorList>
    </citation>
    <scope>NUCLEOTIDE SEQUENCE [LARGE SCALE GENOMIC DNA]</scope>
    <source>
        <strain evidence="1">PS704</strain>
    </source>
</reference>
<gene>
    <name evidence="1" type="ORF">PS704_01542</name>
</gene>
<sequence>MIHHLALQNVMHFVELPLQRVFGDLFAHVWLMRKSQHGAPLSSVWSAEASLKLGKMFSNWLLLPFVRAFETS</sequence>
<organism evidence="1 2">
    <name type="scientific">Pseudomonas fluorescens</name>
    <dbReference type="NCBI Taxonomy" id="294"/>
    <lineage>
        <taxon>Bacteria</taxon>
        <taxon>Pseudomonadati</taxon>
        <taxon>Pseudomonadota</taxon>
        <taxon>Gammaproteobacteria</taxon>
        <taxon>Pseudomonadales</taxon>
        <taxon>Pseudomonadaceae</taxon>
        <taxon>Pseudomonas</taxon>
    </lineage>
</organism>
<dbReference type="AlphaFoldDB" id="A0A5E6SM83"/>
<proteinExistence type="predicted"/>
<protein>
    <submittedName>
        <fullName evidence="1">Uncharacterized protein</fullName>
    </submittedName>
</protein>
<dbReference type="Proteomes" id="UP000326557">
    <property type="component" value="Unassembled WGS sequence"/>
</dbReference>
<name>A0A5E6SM83_PSEFL</name>
<accession>A0A5E6SM83</accession>